<feature type="domain" description="DUF4232" evidence="3">
    <location>
        <begin position="82"/>
        <end position="220"/>
    </location>
</feature>
<proteinExistence type="predicted"/>
<evidence type="ECO:0000259" key="3">
    <source>
        <dbReference type="Pfam" id="PF14016"/>
    </source>
</evidence>
<evidence type="ECO:0000313" key="5">
    <source>
        <dbReference type="Proteomes" id="UP001352223"/>
    </source>
</evidence>
<reference evidence="4 5" key="1">
    <citation type="submission" date="2022-10" db="EMBL/GenBank/DDBJ databases">
        <authorList>
            <person name="Xie J."/>
            <person name="Shen N."/>
        </authorList>
    </citation>
    <scope>NUCLEOTIDE SEQUENCE [LARGE SCALE GENOMIC DNA]</scope>
    <source>
        <strain evidence="4 5">DSM 41681</strain>
    </source>
</reference>
<feature type="signal peptide" evidence="2">
    <location>
        <begin position="1"/>
        <end position="36"/>
    </location>
</feature>
<dbReference type="InterPro" id="IPR025326">
    <property type="entry name" value="DUF4232"/>
</dbReference>
<organism evidence="4 5">
    <name type="scientific">Streptomyces kunmingensis</name>
    <dbReference type="NCBI Taxonomy" id="68225"/>
    <lineage>
        <taxon>Bacteria</taxon>
        <taxon>Bacillati</taxon>
        <taxon>Actinomycetota</taxon>
        <taxon>Actinomycetes</taxon>
        <taxon>Kitasatosporales</taxon>
        <taxon>Streptomycetaceae</taxon>
        <taxon>Streptomyces</taxon>
    </lineage>
</organism>
<evidence type="ECO:0000313" key="4">
    <source>
        <dbReference type="EMBL" id="MEB3964201.1"/>
    </source>
</evidence>
<dbReference type="PROSITE" id="PS51257">
    <property type="entry name" value="PROKAR_LIPOPROTEIN"/>
    <property type="match status" value="1"/>
</dbReference>
<feature type="region of interest" description="Disordered" evidence="1">
    <location>
        <begin position="195"/>
        <end position="223"/>
    </location>
</feature>
<protein>
    <submittedName>
        <fullName evidence="4">DUF4232 domain-containing protein</fullName>
    </submittedName>
</protein>
<dbReference type="RefSeq" id="WP_324771922.1">
    <property type="nucleotide sequence ID" value="NZ_BAAATS010000006.1"/>
</dbReference>
<evidence type="ECO:0000256" key="1">
    <source>
        <dbReference type="SAM" id="MobiDB-lite"/>
    </source>
</evidence>
<gene>
    <name evidence="4" type="ORF">OKJ48_28750</name>
</gene>
<keyword evidence="5" id="KW-1185">Reference proteome</keyword>
<dbReference type="Proteomes" id="UP001352223">
    <property type="component" value="Unassembled WGS sequence"/>
</dbReference>
<evidence type="ECO:0000256" key="2">
    <source>
        <dbReference type="SAM" id="SignalP"/>
    </source>
</evidence>
<comment type="caution">
    <text evidence="4">The sequence shown here is derived from an EMBL/GenBank/DDBJ whole genome shotgun (WGS) entry which is preliminary data.</text>
</comment>
<dbReference type="EMBL" id="JAOZYB010000303">
    <property type="protein sequence ID" value="MEB3964201.1"/>
    <property type="molecule type" value="Genomic_DNA"/>
</dbReference>
<sequence length="223" mass="22888">MTIRGKASLGRAGGLMVAALLVAACGAPTASTGAGAAGDVGDWRVHADSLETGTPAPYGSVEVPGRVEVSRSARAAEPVGPCPDSGMRVTAGDTNAAMGLRALTVTLDNCGEATFELYGYPRLDLKGEDGTPVEGVRVLEGTGEITTGQPDSGPARITVGPGEAAHTVLVWRNTYDDTRHPPVTVDRFTVDPRLGRGTPTVRPDAPLDLGSTGRLGTTAWRKA</sequence>
<dbReference type="Pfam" id="PF14016">
    <property type="entry name" value="DUF4232"/>
    <property type="match status" value="1"/>
</dbReference>
<keyword evidence="2" id="KW-0732">Signal</keyword>
<accession>A0ABU6CJP1</accession>
<name>A0ABU6CJP1_9ACTN</name>
<feature type="chain" id="PRO_5046040868" evidence="2">
    <location>
        <begin position="37"/>
        <end position="223"/>
    </location>
</feature>